<dbReference type="InterPro" id="IPR013792">
    <property type="entry name" value="RNA3'P_cycl/enolpyr_Trfase_a/b"/>
</dbReference>
<dbReference type="CDD" id="cd01556">
    <property type="entry name" value="EPSP_synthase"/>
    <property type="match status" value="1"/>
</dbReference>
<dbReference type="InterPro" id="IPR036968">
    <property type="entry name" value="Enolpyruvate_Tfrase_sf"/>
</dbReference>
<dbReference type="PANTHER" id="PTHR21090:SF5">
    <property type="entry name" value="PENTAFUNCTIONAL AROM POLYPEPTIDE"/>
    <property type="match status" value="1"/>
</dbReference>
<dbReference type="HAMAP" id="MF_00210">
    <property type="entry name" value="EPSP_synth"/>
    <property type="match status" value="1"/>
</dbReference>
<comment type="subunit">
    <text evidence="9">Monomer.</text>
</comment>
<comment type="subcellular location">
    <subcellularLocation>
        <location evidence="9">Cytoplasm</location>
    </subcellularLocation>
</comment>
<dbReference type="GO" id="GO:0009423">
    <property type="term" value="P:chorismate biosynthetic process"/>
    <property type="evidence" value="ECO:0007669"/>
    <property type="project" value="UniProtKB-UniRule"/>
</dbReference>
<evidence type="ECO:0000313" key="12">
    <source>
        <dbReference type="Proteomes" id="UP000198847"/>
    </source>
</evidence>
<evidence type="ECO:0000256" key="7">
    <source>
        <dbReference type="ARBA" id="ARBA00023141"/>
    </source>
</evidence>
<evidence type="ECO:0000256" key="4">
    <source>
        <dbReference type="ARBA" id="ARBA00022490"/>
    </source>
</evidence>
<comment type="pathway">
    <text evidence="2 9">Metabolic intermediate biosynthesis; chorismate biosynthesis; chorismate from D-erythrose 4-phosphate and phosphoenolpyruvate: step 6/7.</text>
</comment>
<keyword evidence="4 9" id="KW-0963">Cytoplasm</keyword>
<dbReference type="Proteomes" id="UP000198847">
    <property type="component" value="Unassembled WGS sequence"/>
</dbReference>
<dbReference type="EC" id="2.5.1.19" evidence="9"/>
<dbReference type="InterPro" id="IPR001986">
    <property type="entry name" value="Enolpyruvate_Tfrase_dom"/>
</dbReference>
<feature type="active site" description="Proton acceptor" evidence="9">
    <location>
        <position position="318"/>
    </location>
</feature>
<proteinExistence type="inferred from homology"/>
<dbReference type="Gene3D" id="3.65.10.10">
    <property type="entry name" value="Enolpyruvate transferase domain"/>
    <property type="match status" value="2"/>
</dbReference>
<keyword evidence="6 9" id="KW-0808">Transferase</keyword>
<keyword evidence="7 9" id="KW-0057">Aromatic amino acid biosynthesis</keyword>
<dbReference type="PANTHER" id="PTHR21090">
    <property type="entry name" value="AROM/DEHYDROQUINATE SYNTHASE"/>
    <property type="match status" value="1"/>
</dbReference>
<organism evidence="11 12">
    <name type="scientific">Propionispora vibrioides</name>
    <dbReference type="NCBI Taxonomy" id="112903"/>
    <lineage>
        <taxon>Bacteria</taxon>
        <taxon>Bacillati</taxon>
        <taxon>Bacillota</taxon>
        <taxon>Negativicutes</taxon>
        <taxon>Selenomonadales</taxon>
        <taxon>Sporomusaceae</taxon>
        <taxon>Propionispora</taxon>
    </lineage>
</organism>
<gene>
    <name evidence="9" type="primary">aroA</name>
    <name evidence="11" type="ORF">SAMN04490178_1056</name>
</gene>
<keyword evidence="12" id="KW-1185">Reference proteome</keyword>
<feature type="binding site" evidence="9">
    <location>
        <position position="391"/>
    </location>
    <ligand>
        <name>phosphoenolpyruvate</name>
        <dbReference type="ChEBI" id="CHEBI:58702"/>
    </ligand>
</feature>
<feature type="binding site" evidence="9">
    <location>
        <position position="123"/>
    </location>
    <ligand>
        <name>phosphoenolpyruvate</name>
        <dbReference type="ChEBI" id="CHEBI:58702"/>
    </ligand>
</feature>
<feature type="binding site" evidence="9">
    <location>
        <position position="27"/>
    </location>
    <ligand>
        <name>3-phosphoshikimate</name>
        <dbReference type="ChEBI" id="CHEBI:145989"/>
    </ligand>
</feature>
<evidence type="ECO:0000256" key="8">
    <source>
        <dbReference type="ARBA" id="ARBA00044633"/>
    </source>
</evidence>
<feature type="binding site" evidence="9">
    <location>
        <position position="23"/>
    </location>
    <ligand>
        <name>3-phosphoshikimate</name>
        <dbReference type="ChEBI" id="CHEBI:145989"/>
    </ligand>
</feature>
<dbReference type="Pfam" id="PF00275">
    <property type="entry name" value="EPSP_synthase"/>
    <property type="match status" value="1"/>
</dbReference>
<dbReference type="InterPro" id="IPR023193">
    <property type="entry name" value="EPSP_synthase_CS"/>
</dbReference>
<feature type="binding site" evidence="9">
    <location>
        <position position="345"/>
    </location>
    <ligand>
        <name>3-phosphoshikimate</name>
        <dbReference type="ChEBI" id="CHEBI:145989"/>
    </ligand>
</feature>
<name>A0A1H8SD59_9FIRM</name>
<protein>
    <recommendedName>
        <fullName evidence="9">3-phosphoshikimate 1-carboxyvinyltransferase</fullName>
        <ecNumber evidence="9">2.5.1.19</ecNumber>
    </recommendedName>
    <alternativeName>
        <fullName evidence="9">5-enolpyruvylshikimate-3-phosphate synthase</fullName>
        <shortName evidence="9">EPSP synthase</shortName>
        <shortName evidence="9">EPSPS</shortName>
    </alternativeName>
</protein>
<feature type="binding site" evidence="9">
    <location>
        <position position="95"/>
    </location>
    <ligand>
        <name>phosphoenolpyruvate</name>
        <dbReference type="ChEBI" id="CHEBI:58702"/>
    </ligand>
</feature>
<dbReference type="NCBIfam" id="TIGR01356">
    <property type="entry name" value="aroA"/>
    <property type="match status" value="1"/>
</dbReference>
<evidence type="ECO:0000256" key="9">
    <source>
        <dbReference type="HAMAP-Rule" id="MF_00210"/>
    </source>
</evidence>
<evidence type="ECO:0000256" key="6">
    <source>
        <dbReference type="ARBA" id="ARBA00022679"/>
    </source>
</evidence>
<feature type="binding site" evidence="9">
    <location>
        <position position="169"/>
    </location>
    <ligand>
        <name>3-phosphoshikimate</name>
        <dbReference type="ChEBI" id="CHEBI:145989"/>
    </ligand>
</feature>
<feature type="binding site" evidence="9">
    <location>
        <position position="349"/>
    </location>
    <ligand>
        <name>phosphoenolpyruvate</name>
        <dbReference type="ChEBI" id="CHEBI:58702"/>
    </ligand>
</feature>
<dbReference type="SUPFAM" id="SSF55205">
    <property type="entry name" value="EPT/RTPC-like"/>
    <property type="match status" value="1"/>
</dbReference>
<dbReference type="GO" id="GO:0009073">
    <property type="term" value="P:aromatic amino acid family biosynthetic process"/>
    <property type="evidence" value="ECO:0007669"/>
    <property type="project" value="UniProtKB-KW"/>
</dbReference>
<dbReference type="AlphaFoldDB" id="A0A1H8SD59"/>
<dbReference type="UniPathway" id="UPA00053">
    <property type="reaction ID" value="UER00089"/>
</dbReference>
<comment type="catalytic activity">
    <reaction evidence="8">
        <text>3-phosphoshikimate + phosphoenolpyruvate = 5-O-(1-carboxyvinyl)-3-phosphoshikimate + phosphate</text>
        <dbReference type="Rhea" id="RHEA:21256"/>
        <dbReference type="ChEBI" id="CHEBI:43474"/>
        <dbReference type="ChEBI" id="CHEBI:57701"/>
        <dbReference type="ChEBI" id="CHEBI:58702"/>
        <dbReference type="ChEBI" id="CHEBI:145989"/>
        <dbReference type="EC" id="2.5.1.19"/>
    </reaction>
    <physiologicalReaction direction="left-to-right" evidence="8">
        <dbReference type="Rhea" id="RHEA:21257"/>
    </physiologicalReaction>
</comment>
<feature type="binding site" evidence="9">
    <location>
        <position position="171"/>
    </location>
    <ligand>
        <name>3-phosphoshikimate</name>
        <dbReference type="ChEBI" id="CHEBI:145989"/>
    </ligand>
</feature>
<evidence type="ECO:0000313" key="11">
    <source>
        <dbReference type="EMBL" id="SEO76612.1"/>
    </source>
</evidence>
<evidence type="ECO:0000256" key="2">
    <source>
        <dbReference type="ARBA" id="ARBA00004811"/>
    </source>
</evidence>
<feature type="binding site" evidence="9">
    <location>
        <position position="22"/>
    </location>
    <ligand>
        <name>3-phosphoshikimate</name>
        <dbReference type="ChEBI" id="CHEBI:145989"/>
    </ligand>
</feature>
<feature type="binding site" evidence="9">
    <location>
        <position position="171"/>
    </location>
    <ligand>
        <name>phosphoenolpyruvate</name>
        <dbReference type="ChEBI" id="CHEBI:58702"/>
    </ligand>
</feature>
<dbReference type="GO" id="GO:0005737">
    <property type="term" value="C:cytoplasm"/>
    <property type="evidence" value="ECO:0007669"/>
    <property type="project" value="UniProtKB-SubCell"/>
</dbReference>
<feature type="binding site" evidence="9">
    <location>
        <position position="22"/>
    </location>
    <ligand>
        <name>phosphoenolpyruvate</name>
        <dbReference type="ChEBI" id="CHEBI:58702"/>
    </ligand>
</feature>
<dbReference type="OrthoDB" id="9809920at2"/>
<comment type="function">
    <text evidence="1 9">Catalyzes the transfer of the enolpyruvyl moiety of phosphoenolpyruvate (PEP) to the 5-hydroxyl of shikimate-3-phosphate (S3P) to produce enolpyruvyl shikimate-3-phosphate and inorganic phosphate.</text>
</comment>
<evidence type="ECO:0000259" key="10">
    <source>
        <dbReference type="Pfam" id="PF00275"/>
    </source>
</evidence>
<evidence type="ECO:0000256" key="1">
    <source>
        <dbReference type="ARBA" id="ARBA00002174"/>
    </source>
</evidence>
<evidence type="ECO:0000256" key="3">
    <source>
        <dbReference type="ARBA" id="ARBA00009948"/>
    </source>
</evidence>
<dbReference type="GO" id="GO:0003866">
    <property type="term" value="F:3-phosphoshikimate 1-carboxyvinyltransferase activity"/>
    <property type="evidence" value="ECO:0007669"/>
    <property type="project" value="UniProtKB-UniRule"/>
</dbReference>
<keyword evidence="5 9" id="KW-0028">Amino-acid biosynthesis</keyword>
<sequence length="431" mass="45735">MQQITVKPCKALRGTTYIPGDKSVSHRSVMFAGLADTPVVIRNFLYAADCCSTISCMEALGVQVERRADGELCVQGNGLHGLKEPIGVLDAGNSGTTLRLLTGILACQPFFSVFSGDASLTKRPMARVIKPLSQMGCTIVGRQQSKYIPMALVPAAQIRGIDYTMPVASAQVKSAVLLAGLFAKGSTSVTEPFLSRDHTERMLESFGVPAKREGLTVSVAPVDSLTAPEVIEVPGDISSAAFWLVAGTILPNSRLLLRNVGINPTRTGILDVLTAMGANISLENERLSGAEPVADLLVQSAQLRGTEIKGEIIPRLIDEIPVLAVAALFAQGKTVISGAEELRVKETDRLKAVTAELGKLGAVLEEKADGLIIEGGQCLKFGVCHSHDDHRMAMSLAIAGLAGNGVEITEPECVRISYPDFFETLASLRAE</sequence>
<dbReference type="FunFam" id="3.65.10.10:FF:000006">
    <property type="entry name" value="3-phosphoshikimate 1-carboxyvinyltransferase"/>
    <property type="match status" value="1"/>
</dbReference>
<comment type="similarity">
    <text evidence="3 9">Belongs to the EPSP synthase family.</text>
</comment>
<dbReference type="PROSITE" id="PS00104">
    <property type="entry name" value="EPSP_SYNTHASE_1"/>
    <property type="match status" value="1"/>
</dbReference>
<comment type="caution">
    <text evidence="9">Lacks conserved residue(s) required for the propagation of feature annotation.</text>
</comment>
<dbReference type="PROSITE" id="PS00885">
    <property type="entry name" value="EPSP_SYNTHASE_2"/>
    <property type="match status" value="1"/>
</dbReference>
<feature type="domain" description="Enolpyruvate transferase" evidence="10">
    <location>
        <begin position="7"/>
        <end position="425"/>
    </location>
</feature>
<accession>A0A1H8SD59</accession>
<dbReference type="STRING" id="112903.SAMN04490178_1056"/>
<dbReference type="GO" id="GO:0008652">
    <property type="term" value="P:amino acid biosynthetic process"/>
    <property type="evidence" value="ECO:0007669"/>
    <property type="project" value="UniProtKB-KW"/>
</dbReference>
<evidence type="ECO:0000256" key="5">
    <source>
        <dbReference type="ARBA" id="ARBA00022605"/>
    </source>
</evidence>
<dbReference type="InterPro" id="IPR006264">
    <property type="entry name" value="EPSP_synthase"/>
</dbReference>
<reference evidence="11 12" key="1">
    <citation type="submission" date="2016-10" db="EMBL/GenBank/DDBJ databases">
        <authorList>
            <person name="de Groot N.N."/>
        </authorList>
    </citation>
    <scope>NUCLEOTIDE SEQUENCE [LARGE SCALE GENOMIC DNA]</scope>
    <source>
        <strain evidence="11 12">DSM 13305</strain>
    </source>
</reference>
<dbReference type="RefSeq" id="WP_091744680.1">
    <property type="nucleotide sequence ID" value="NZ_FODY01000005.1"/>
</dbReference>
<feature type="binding site" evidence="9">
    <location>
        <position position="318"/>
    </location>
    <ligand>
        <name>3-phosphoshikimate</name>
        <dbReference type="ChEBI" id="CHEBI:145989"/>
    </ligand>
</feature>
<dbReference type="EMBL" id="FODY01000005">
    <property type="protein sequence ID" value="SEO76612.1"/>
    <property type="molecule type" value="Genomic_DNA"/>
</dbReference>
<dbReference type="FunFam" id="3.65.10.10:FF:000005">
    <property type="entry name" value="3-phosphoshikimate 1-carboxyvinyltransferase"/>
    <property type="match status" value="1"/>
</dbReference>
<dbReference type="PIRSF" id="PIRSF000505">
    <property type="entry name" value="EPSPS"/>
    <property type="match status" value="1"/>
</dbReference>